<organism evidence="1">
    <name type="scientific">Spirodela intermedia</name>
    <name type="common">Intermediate duckweed</name>
    <dbReference type="NCBI Taxonomy" id="51605"/>
    <lineage>
        <taxon>Eukaryota</taxon>
        <taxon>Viridiplantae</taxon>
        <taxon>Streptophyta</taxon>
        <taxon>Embryophyta</taxon>
        <taxon>Tracheophyta</taxon>
        <taxon>Spermatophyta</taxon>
        <taxon>Magnoliopsida</taxon>
        <taxon>Liliopsida</taxon>
        <taxon>Araceae</taxon>
        <taxon>Lemnoideae</taxon>
        <taxon>Spirodela</taxon>
    </lineage>
</organism>
<gene>
    <name evidence="1" type="ORF">SI7747_05006323</name>
    <name evidence="2" type="ORF">SI8410_05006889</name>
</gene>
<proteinExistence type="predicted"/>
<evidence type="ECO:0000313" key="1">
    <source>
        <dbReference type="EMBL" id="CAA2620154.1"/>
    </source>
</evidence>
<protein>
    <submittedName>
        <fullName evidence="1">Uncharacterized protein</fullName>
    </submittedName>
</protein>
<dbReference type="EMBL" id="LR743592">
    <property type="protein sequence ID" value="CAA2620154.1"/>
    <property type="molecule type" value="Genomic_DNA"/>
</dbReference>
<evidence type="ECO:0000313" key="2">
    <source>
        <dbReference type="EMBL" id="CAA7396226.1"/>
    </source>
</evidence>
<name>A0A7I8ISG5_SPIIN</name>
<accession>A0A7I8ISG5</accession>
<sequence>MKPRRRWWCPWWLA</sequence>
<evidence type="ECO:0000313" key="3">
    <source>
        <dbReference type="Proteomes" id="UP000663760"/>
    </source>
</evidence>
<keyword evidence="3" id="KW-1185">Reference proteome</keyword>
<reference evidence="1" key="1">
    <citation type="submission" date="2019-12" db="EMBL/GenBank/DDBJ databases">
        <authorList>
            <person name="Scholz U."/>
            <person name="Mascher M."/>
            <person name="Fiebig A."/>
        </authorList>
    </citation>
    <scope>NUCLEOTIDE SEQUENCE</scope>
</reference>
<dbReference type="Proteomes" id="UP000663760">
    <property type="component" value="Chromosome 5"/>
</dbReference>
<dbReference type="EMBL" id="LR746268">
    <property type="protein sequence ID" value="CAA7396226.1"/>
    <property type="molecule type" value="Genomic_DNA"/>
</dbReference>